<dbReference type="InterPro" id="IPR035979">
    <property type="entry name" value="RBD_domain_sf"/>
</dbReference>
<keyword evidence="3" id="KW-0539">Nucleus</keyword>
<dbReference type="InterPro" id="IPR012677">
    <property type="entry name" value="Nucleotide-bd_a/b_plait_sf"/>
</dbReference>
<dbReference type="SMART" id="SM00360">
    <property type="entry name" value="RRM"/>
    <property type="match status" value="1"/>
</dbReference>
<feature type="region of interest" description="Disordered" evidence="5">
    <location>
        <begin position="112"/>
        <end position="136"/>
    </location>
</feature>
<evidence type="ECO:0000256" key="4">
    <source>
        <dbReference type="PROSITE-ProRule" id="PRU00176"/>
    </source>
</evidence>
<feature type="compositionally biased region" description="Basic residues" evidence="5">
    <location>
        <begin position="189"/>
        <end position="199"/>
    </location>
</feature>
<name>A0A482XFI3_LAOST</name>
<dbReference type="STRING" id="195883.A0A482XFI3"/>
<feature type="compositionally biased region" description="Basic and acidic residues" evidence="5">
    <location>
        <begin position="176"/>
        <end position="188"/>
    </location>
</feature>
<dbReference type="InterPro" id="IPR052285">
    <property type="entry name" value="NEXT_complex_subunit"/>
</dbReference>
<proteinExistence type="predicted"/>
<dbReference type="InParanoid" id="A0A482XFI3"/>
<comment type="caution">
    <text evidence="7">The sequence shown here is derived from an EMBL/GenBank/DDBJ whole genome shotgun (WGS) entry which is preliminary data.</text>
</comment>
<evidence type="ECO:0000256" key="2">
    <source>
        <dbReference type="ARBA" id="ARBA00022884"/>
    </source>
</evidence>
<feature type="domain" description="RRM" evidence="6">
    <location>
        <begin position="6"/>
        <end position="83"/>
    </location>
</feature>
<feature type="compositionally biased region" description="Basic and acidic residues" evidence="5">
    <location>
        <begin position="112"/>
        <end position="123"/>
    </location>
</feature>
<organism evidence="7 8">
    <name type="scientific">Laodelphax striatellus</name>
    <name type="common">Small brown planthopper</name>
    <name type="synonym">Delphax striatella</name>
    <dbReference type="NCBI Taxonomy" id="195883"/>
    <lineage>
        <taxon>Eukaryota</taxon>
        <taxon>Metazoa</taxon>
        <taxon>Ecdysozoa</taxon>
        <taxon>Arthropoda</taxon>
        <taxon>Hexapoda</taxon>
        <taxon>Insecta</taxon>
        <taxon>Pterygota</taxon>
        <taxon>Neoptera</taxon>
        <taxon>Paraneoptera</taxon>
        <taxon>Hemiptera</taxon>
        <taxon>Auchenorrhyncha</taxon>
        <taxon>Fulgoroidea</taxon>
        <taxon>Delphacidae</taxon>
        <taxon>Criomorphinae</taxon>
        <taxon>Laodelphax</taxon>
    </lineage>
</organism>
<dbReference type="EMBL" id="QKKF02010496">
    <property type="protein sequence ID" value="RZF44497.1"/>
    <property type="molecule type" value="Genomic_DNA"/>
</dbReference>
<evidence type="ECO:0000313" key="8">
    <source>
        <dbReference type="Proteomes" id="UP000291343"/>
    </source>
</evidence>
<dbReference type="Gene3D" id="3.30.70.330">
    <property type="match status" value="1"/>
</dbReference>
<evidence type="ECO:0000313" key="7">
    <source>
        <dbReference type="EMBL" id="RZF44497.1"/>
    </source>
</evidence>
<dbReference type="SUPFAM" id="SSF54928">
    <property type="entry name" value="RNA-binding domain, RBD"/>
    <property type="match status" value="1"/>
</dbReference>
<evidence type="ECO:0000256" key="3">
    <source>
        <dbReference type="ARBA" id="ARBA00023242"/>
    </source>
</evidence>
<dbReference type="PROSITE" id="PS50102">
    <property type="entry name" value="RRM"/>
    <property type="match status" value="1"/>
</dbReference>
<feature type="compositionally biased region" description="Basic and acidic residues" evidence="5">
    <location>
        <begin position="200"/>
        <end position="212"/>
    </location>
</feature>
<dbReference type="GO" id="GO:0000381">
    <property type="term" value="P:regulation of alternative mRNA splicing, via spliceosome"/>
    <property type="evidence" value="ECO:0007669"/>
    <property type="project" value="TreeGrafter"/>
</dbReference>
<dbReference type="PANTHER" id="PTHR13798:SF11">
    <property type="entry name" value="RNA-BINDING PROTEIN 7-RELATED"/>
    <property type="match status" value="1"/>
</dbReference>
<dbReference type="InterPro" id="IPR000504">
    <property type="entry name" value="RRM_dom"/>
</dbReference>
<reference evidence="7 8" key="1">
    <citation type="journal article" date="2017" name="Gigascience">
        <title>Genome sequence of the small brown planthopper, Laodelphax striatellus.</title>
        <authorList>
            <person name="Zhu J."/>
            <person name="Jiang F."/>
            <person name="Wang X."/>
            <person name="Yang P."/>
            <person name="Bao Y."/>
            <person name="Zhao W."/>
            <person name="Wang W."/>
            <person name="Lu H."/>
            <person name="Wang Q."/>
            <person name="Cui N."/>
            <person name="Li J."/>
            <person name="Chen X."/>
            <person name="Luo L."/>
            <person name="Yu J."/>
            <person name="Kang L."/>
            <person name="Cui F."/>
        </authorList>
    </citation>
    <scope>NUCLEOTIDE SEQUENCE [LARGE SCALE GENOMIC DNA]</scope>
    <source>
        <strain evidence="7">Lst14</strain>
    </source>
</reference>
<dbReference type="AlphaFoldDB" id="A0A482XFI3"/>
<dbReference type="GO" id="GO:0005654">
    <property type="term" value="C:nucleoplasm"/>
    <property type="evidence" value="ECO:0007669"/>
    <property type="project" value="UniProtKB-SubCell"/>
</dbReference>
<keyword evidence="2 4" id="KW-0694">RNA-binding</keyword>
<dbReference type="Proteomes" id="UP000291343">
    <property type="component" value="Unassembled WGS sequence"/>
</dbReference>
<evidence type="ECO:0000256" key="1">
    <source>
        <dbReference type="ARBA" id="ARBA00004642"/>
    </source>
</evidence>
<feature type="compositionally biased region" description="Basic residues" evidence="5">
    <location>
        <begin position="229"/>
        <end position="239"/>
    </location>
</feature>
<dbReference type="OrthoDB" id="407442at2759"/>
<gene>
    <name evidence="7" type="ORF">LSTR_LSTR002270</name>
</gene>
<dbReference type="SMR" id="A0A482XFI3"/>
<keyword evidence="8" id="KW-1185">Reference proteome</keyword>
<dbReference type="Pfam" id="PF00076">
    <property type="entry name" value="RRM_1"/>
    <property type="match status" value="1"/>
</dbReference>
<evidence type="ECO:0000259" key="6">
    <source>
        <dbReference type="PROSITE" id="PS50102"/>
    </source>
</evidence>
<protein>
    <recommendedName>
        <fullName evidence="6">RRM domain-containing protein</fullName>
    </recommendedName>
</protein>
<comment type="subcellular location">
    <subcellularLocation>
        <location evidence="1">Nucleus</location>
        <location evidence="1">Nucleoplasm</location>
    </subcellularLocation>
</comment>
<feature type="region of interest" description="Disordered" evidence="5">
    <location>
        <begin position="175"/>
        <end position="239"/>
    </location>
</feature>
<dbReference type="GO" id="GO:0003727">
    <property type="term" value="F:single-stranded RNA binding"/>
    <property type="evidence" value="ECO:0007669"/>
    <property type="project" value="TreeGrafter"/>
</dbReference>
<evidence type="ECO:0000256" key="5">
    <source>
        <dbReference type="SAM" id="MobiDB-lite"/>
    </source>
</evidence>
<accession>A0A482XFI3</accession>
<dbReference type="PANTHER" id="PTHR13798">
    <property type="entry name" value="RNA BINDING MOTIF RBM PROTEIN -RELATED"/>
    <property type="match status" value="1"/>
</dbReference>
<sequence length="239" mass="27837">MEEDYRRIYVGNLPDQIDEELLYELFIQAGPVEEVSLPKKPDGSPKQFAFILFKQECSVIYAKELFETTRLFGNPLRIEPKMKDAADRVREQVEKLPDVNGLNVLRGFGGDRRSTLLEDEPGRRQGGNGQGLGAQTPDFEHLFQLGQQLQQSIPSFRAMLNQPNYYQQADMSMMPDYRRRGGGSDHHQNRNRHMMHHHPYRDDRPPRSDQRHNQHSGGGRYQQYSSSGHHQRERKGRRH</sequence>